<dbReference type="InterPro" id="IPR004839">
    <property type="entry name" value="Aminotransferase_I/II_large"/>
</dbReference>
<dbReference type="RefSeq" id="WP_133755806.1">
    <property type="nucleotide sequence ID" value="NZ_SOAW01000003.1"/>
</dbReference>
<proteinExistence type="inferred from homology"/>
<dbReference type="InterPro" id="IPR050106">
    <property type="entry name" value="HistidinolP_aminotransfase"/>
</dbReference>
<keyword evidence="3 8" id="KW-0808">Transferase</keyword>
<evidence type="ECO:0000256" key="4">
    <source>
        <dbReference type="ARBA" id="ARBA00022898"/>
    </source>
</evidence>
<accession>A0A4R7J0W8</accession>
<evidence type="ECO:0000256" key="5">
    <source>
        <dbReference type="RuleBase" id="RU003693"/>
    </source>
</evidence>
<feature type="domain" description="Aminotransferase class I/classII large" evidence="7">
    <location>
        <begin position="56"/>
        <end position="337"/>
    </location>
</feature>
<dbReference type="Pfam" id="PF00155">
    <property type="entry name" value="Aminotran_1_2"/>
    <property type="match status" value="1"/>
</dbReference>
<organism evidence="8 9">
    <name type="scientific">Naumannella halotolerans</name>
    <dbReference type="NCBI Taxonomy" id="993414"/>
    <lineage>
        <taxon>Bacteria</taxon>
        <taxon>Bacillati</taxon>
        <taxon>Actinomycetota</taxon>
        <taxon>Actinomycetes</taxon>
        <taxon>Propionibacteriales</taxon>
        <taxon>Propionibacteriaceae</taxon>
        <taxon>Naumannella</taxon>
    </lineage>
</organism>
<evidence type="ECO:0000256" key="6">
    <source>
        <dbReference type="SAM" id="MobiDB-lite"/>
    </source>
</evidence>
<keyword evidence="2 8" id="KW-0032">Aminotransferase</keyword>
<keyword evidence="9" id="KW-1185">Reference proteome</keyword>
<gene>
    <name evidence="8" type="ORF">CLV29_2901</name>
</gene>
<dbReference type="Proteomes" id="UP000295371">
    <property type="component" value="Unassembled WGS sequence"/>
</dbReference>
<evidence type="ECO:0000256" key="1">
    <source>
        <dbReference type="ARBA" id="ARBA00001933"/>
    </source>
</evidence>
<comment type="cofactor">
    <cofactor evidence="1 5">
        <name>pyridoxal 5'-phosphate</name>
        <dbReference type="ChEBI" id="CHEBI:597326"/>
    </cofactor>
</comment>
<sequence>MSAPSSTGPADPMARPGPPEDDRRDPGPPPARPEITALPDYSSARAGSVPITIRASSNEAPFGPGALVVDAVTERLRSAHRYPELGAVTLTRAIAEQLGLDPDQVVAADGSLSLLNYLLISHCRPGSTVVHPWRSYEAYPICIRTAHAEPRAVANLPDGSHDLAAMAAAIGPDTAAVILCSPNNPTGAGLSHDAVAAFLAEVPPSVLVVLDQAYVDFVTDPQAVRGLELLPAHPNLVLLRTLSKAYGLAGLRIGHLLAHPQLCRAVRKIVPPFAVSALAETAALAALVDLPHRDRIVTAVIDQRGPVTELLRRHGLPVVPSEANFVWLPLGDRAAEFGARCADAGLGTRVFDGEGVRISLGEPDLPTRLSSIVSGLPEVS</sequence>
<dbReference type="InterPro" id="IPR015421">
    <property type="entry name" value="PyrdxlP-dep_Trfase_major"/>
</dbReference>
<dbReference type="InterPro" id="IPR015424">
    <property type="entry name" value="PyrdxlP-dep_Trfase"/>
</dbReference>
<reference evidence="8 9" key="1">
    <citation type="submission" date="2019-03" db="EMBL/GenBank/DDBJ databases">
        <title>Genomic Encyclopedia of Archaeal and Bacterial Type Strains, Phase II (KMG-II): from individual species to whole genera.</title>
        <authorList>
            <person name="Goeker M."/>
        </authorList>
    </citation>
    <scope>NUCLEOTIDE SEQUENCE [LARGE SCALE GENOMIC DNA]</scope>
    <source>
        <strain evidence="8 9">DSM 24323</strain>
    </source>
</reference>
<evidence type="ECO:0000259" key="7">
    <source>
        <dbReference type="Pfam" id="PF00155"/>
    </source>
</evidence>
<evidence type="ECO:0000313" key="9">
    <source>
        <dbReference type="Proteomes" id="UP000295371"/>
    </source>
</evidence>
<dbReference type="PANTHER" id="PTHR43643:SF3">
    <property type="entry name" value="HISTIDINOL-PHOSPHATE AMINOTRANSFERASE"/>
    <property type="match status" value="1"/>
</dbReference>
<dbReference type="OrthoDB" id="9809616at2"/>
<dbReference type="PANTHER" id="PTHR43643">
    <property type="entry name" value="HISTIDINOL-PHOSPHATE AMINOTRANSFERASE 2"/>
    <property type="match status" value="1"/>
</dbReference>
<name>A0A4R7J0W8_9ACTN</name>
<dbReference type="Gene3D" id="3.40.640.10">
    <property type="entry name" value="Type I PLP-dependent aspartate aminotransferase-like (Major domain)"/>
    <property type="match status" value="1"/>
</dbReference>
<feature type="region of interest" description="Disordered" evidence="6">
    <location>
        <begin position="1"/>
        <end position="41"/>
    </location>
</feature>
<dbReference type="InterPro" id="IPR001917">
    <property type="entry name" value="Aminotrans_II_pyridoxalP_BS"/>
</dbReference>
<keyword evidence="4 5" id="KW-0663">Pyridoxal phosphate</keyword>
<dbReference type="InterPro" id="IPR015422">
    <property type="entry name" value="PyrdxlP-dep_Trfase_small"/>
</dbReference>
<protein>
    <submittedName>
        <fullName evidence="8">Histidinol-phosphate aminotransferase</fullName>
    </submittedName>
</protein>
<comment type="similarity">
    <text evidence="5">Belongs to the class-II pyridoxal-phosphate-dependent aminotransferase family.</text>
</comment>
<dbReference type="GO" id="GO:0030170">
    <property type="term" value="F:pyridoxal phosphate binding"/>
    <property type="evidence" value="ECO:0007669"/>
    <property type="project" value="InterPro"/>
</dbReference>
<dbReference type="SUPFAM" id="SSF53383">
    <property type="entry name" value="PLP-dependent transferases"/>
    <property type="match status" value="1"/>
</dbReference>
<dbReference type="EMBL" id="SOAW01000003">
    <property type="protein sequence ID" value="TDT29879.1"/>
    <property type="molecule type" value="Genomic_DNA"/>
</dbReference>
<evidence type="ECO:0000256" key="3">
    <source>
        <dbReference type="ARBA" id="ARBA00022679"/>
    </source>
</evidence>
<dbReference type="AlphaFoldDB" id="A0A4R7J0W8"/>
<comment type="caution">
    <text evidence="8">The sequence shown here is derived from an EMBL/GenBank/DDBJ whole genome shotgun (WGS) entry which is preliminary data.</text>
</comment>
<dbReference type="GO" id="GO:0008483">
    <property type="term" value="F:transaminase activity"/>
    <property type="evidence" value="ECO:0007669"/>
    <property type="project" value="UniProtKB-KW"/>
</dbReference>
<dbReference type="CDD" id="cd00609">
    <property type="entry name" value="AAT_like"/>
    <property type="match status" value="1"/>
</dbReference>
<dbReference type="Gene3D" id="3.90.1150.10">
    <property type="entry name" value="Aspartate Aminotransferase, domain 1"/>
    <property type="match status" value="1"/>
</dbReference>
<dbReference type="PROSITE" id="PS00599">
    <property type="entry name" value="AA_TRANSFER_CLASS_2"/>
    <property type="match status" value="1"/>
</dbReference>
<evidence type="ECO:0000256" key="2">
    <source>
        <dbReference type="ARBA" id="ARBA00022576"/>
    </source>
</evidence>
<evidence type="ECO:0000313" key="8">
    <source>
        <dbReference type="EMBL" id="TDT29879.1"/>
    </source>
</evidence>